<dbReference type="InterPro" id="IPR036047">
    <property type="entry name" value="F-box-like_dom_sf"/>
</dbReference>
<feature type="region of interest" description="Disordered" evidence="1">
    <location>
        <begin position="1"/>
        <end position="22"/>
    </location>
</feature>
<feature type="compositionally biased region" description="Polar residues" evidence="1">
    <location>
        <begin position="1"/>
        <end position="15"/>
    </location>
</feature>
<proteinExistence type="predicted"/>
<reference evidence="3" key="1">
    <citation type="submission" date="2023-06" db="EMBL/GenBank/DDBJ databases">
        <title>Genome-scale phylogeny and comparative genomics of the fungal order Sordariales.</title>
        <authorList>
            <consortium name="Lawrence Berkeley National Laboratory"/>
            <person name="Hensen N."/>
            <person name="Bonometti L."/>
            <person name="Westerberg I."/>
            <person name="Brannstrom I.O."/>
            <person name="Guillou S."/>
            <person name="Cros-Aarteil S."/>
            <person name="Calhoun S."/>
            <person name="Haridas S."/>
            <person name="Kuo A."/>
            <person name="Mondo S."/>
            <person name="Pangilinan J."/>
            <person name="Riley R."/>
            <person name="Labutti K."/>
            <person name="Andreopoulos B."/>
            <person name="Lipzen A."/>
            <person name="Chen C."/>
            <person name="Yanf M."/>
            <person name="Daum C."/>
            <person name="Ng V."/>
            <person name="Clum A."/>
            <person name="Steindorff A."/>
            <person name="Ohm R."/>
            <person name="Martin F."/>
            <person name="Silar P."/>
            <person name="Natvig D."/>
            <person name="Lalanne C."/>
            <person name="Gautier V."/>
            <person name="Ament-Velasquez S.L."/>
            <person name="Kruys A."/>
            <person name="Hutchinson M.I."/>
            <person name="Powell A.J."/>
            <person name="Barry K."/>
            <person name="Miller A.N."/>
            <person name="Grigoriev I.V."/>
            <person name="Debuchy R."/>
            <person name="Gladieux P."/>
            <person name="Thoren M.H."/>
            <person name="Johannesson H."/>
        </authorList>
    </citation>
    <scope>NUCLEOTIDE SEQUENCE</scope>
    <source>
        <strain evidence="3">SMH2532-1</strain>
    </source>
</reference>
<evidence type="ECO:0000256" key="1">
    <source>
        <dbReference type="SAM" id="MobiDB-lite"/>
    </source>
</evidence>
<comment type="caution">
    <text evidence="3">The sequence shown here is derived from an EMBL/GenBank/DDBJ whole genome shotgun (WGS) entry which is preliminary data.</text>
</comment>
<organism evidence="3 4">
    <name type="scientific">Cercophora newfieldiana</name>
    <dbReference type="NCBI Taxonomy" id="92897"/>
    <lineage>
        <taxon>Eukaryota</taxon>
        <taxon>Fungi</taxon>
        <taxon>Dikarya</taxon>
        <taxon>Ascomycota</taxon>
        <taxon>Pezizomycotina</taxon>
        <taxon>Sordariomycetes</taxon>
        <taxon>Sordariomycetidae</taxon>
        <taxon>Sordariales</taxon>
        <taxon>Lasiosphaeriaceae</taxon>
        <taxon>Cercophora</taxon>
    </lineage>
</organism>
<dbReference type="AlphaFoldDB" id="A0AA39XR22"/>
<evidence type="ECO:0000259" key="2">
    <source>
        <dbReference type="PROSITE" id="PS50181"/>
    </source>
</evidence>
<feature type="compositionally biased region" description="Polar residues" evidence="1">
    <location>
        <begin position="768"/>
        <end position="781"/>
    </location>
</feature>
<evidence type="ECO:0000313" key="4">
    <source>
        <dbReference type="Proteomes" id="UP001174936"/>
    </source>
</evidence>
<dbReference type="Pfam" id="PF00646">
    <property type="entry name" value="F-box"/>
    <property type="match status" value="1"/>
</dbReference>
<protein>
    <recommendedName>
        <fullName evidence="2">F-box domain-containing protein</fullName>
    </recommendedName>
</protein>
<dbReference type="SUPFAM" id="SSF81383">
    <property type="entry name" value="F-box domain"/>
    <property type="match status" value="1"/>
</dbReference>
<accession>A0AA39XR22</accession>
<sequence length="868" mass="96416">MSTPQAQGVSPSPSVGSRDPPRLCGRQVHIDHDQGDIFWEAVGPIAKTWTSLGPRINARVLQRAGKDVAFSIHMFMAGKSVQTAAPRVLFCLDDEEIQQILRADRALNEGLRSFRPPIEIGFWNNLPEMLGGDALSTDQMQYGSLASSASPYGVWAADVEPVLGSRLYVACRDGGPPRMATAGPVFSYGGRFFQTTARHVFYGQKQSSGQAGAPKDIASSHSPKVCHESTTLQYDGESQDLCLGKGKEPEIPRDAFYIGEALVRTTDEAQHTTDCALIEVCASNTVDPNLVSYDPSDSSKKLRVTRPADMAKLRPGAAVIVATSSGPVCGTLLTTLAYIKSESERHSVAVYPVMLDAQMELSPGDCGSLVVLLRGEEVHMLGHILFGHPNIAFAYFLPINNIVEHMAAVLTPLIPDEKVSLQLGSCPQDTPTHSGRTEFASPRFYKDLEESVMPKTRRVRGMLGKLVDKLGYTRAMIKMSGEKHEETPRVTLSSFEELFFGKLPPELRDQVIDYLTFREAMNLRHVSTKFRAAVSMNGRAISRRFLVKNPLPPLAQSLYPHPSPDLNHIHMVGHCHAVAWRLADHIVQWLRRDMFLYGSRFQKQQFQPKKVRMKQRLLPSLLLLGRFFETCRGCLEEWAREEIGAGNVSQEITFKFERHIISSCSDELLLQTQDVALILVTYLRRAMRPSSKYGTVERTLRHGSVKPLPDAEIAAVICYGGLEAMVDILDLEGLDKKVAAVRDYCAPLTQPTQAMSRWAPWRSKDTSHGSLARSNGNTSVGAETKSSRTIDLHGLLPHLPKMDDIWRPMAQAVLVERGVVKGSRDLNSFEVALKELIRESETRADVLYMNGHDLWHALSDSEQRQRSR</sequence>
<feature type="domain" description="F-box" evidence="2">
    <location>
        <begin position="497"/>
        <end position="544"/>
    </location>
</feature>
<dbReference type="Proteomes" id="UP001174936">
    <property type="component" value="Unassembled WGS sequence"/>
</dbReference>
<dbReference type="CDD" id="cd22150">
    <property type="entry name" value="F-box_CeFBXA-like"/>
    <property type="match status" value="1"/>
</dbReference>
<name>A0AA39XR22_9PEZI</name>
<gene>
    <name evidence="3" type="ORF">B0T16DRAFT_462404</name>
</gene>
<keyword evidence="4" id="KW-1185">Reference proteome</keyword>
<dbReference type="InterPro" id="IPR001810">
    <property type="entry name" value="F-box_dom"/>
</dbReference>
<evidence type="ECO:0000313" key="3">
    <source>
        <dbReference type="EMBL" id="KAK0638641.1"/>
    </source>
</evidence>
<feature type="region of interest" description="Disordered" evidence="1">
    <location>
        <begin position="766"/>
        <end position="786"/>
    </location>
</feature>
<dbReference type="PROSITE" id="PS50181">
    <property type="entry name" value="FBOX"/>
    <property type="match status" value="1"/>
</dbReference>
<dbReference type="EMBL" id="JAULSV010000007">
    <property type="protein sequence ID" value="KAK0638641.1"/>
    <property type="molecule type" value="Genomic_DNA"/>
</dbReference>